<keyword evidence="1" id="KW-0812">Transmembrane</keyword>
<gene>
    <name evidence="2" type="ORF">AWE51_23355</name>
</gene>
<evidence type="ECO:0000313" key="2">
    <source>
        <dbReference type="EMBL" id="KZS41094.1"/>
    </source>
</evidence>
<dbReference type="AlphaFoldDB" id="A0A162CRI9"/>
<dbReference type="SUPFAM" id="SSF55961">
    <property type="entry name" value="Bet v1-like"/>
    <property type="match status" value="1"/>
</dbReference>
<dbReference type="InterPro" id="IPR023393">
    <property type="entry name" value="START-like_dom_sf"/>
</dbReference>
<dbReference type="EMBL" id="LQRT01000007">
    <property type="protein sequence ID" value="KZS41094.1"/>
    <property type="molecule type" value="Genomic_DNA"/>
</dbReference>
<feature type="transmembrane region" description="Helical" evidence="1">
    <location>
        <begin position="38"/>
        <end position="56"/>
    </location>
</feature>
<evidence type="ECO:0000313" key="3">
    <source>
        <dbReference type="Proteomes" id="UP000076715"/>
    </source>
</evidence>
<feature type="transmembrane region" description="Helical" evidence="1">
    <location>
        <begin position="68"/>
        <end position="87"/>
    </location>
</feature>
<dbReference type="Gene3D" id="3.30.530.20">
    <property type="match status" value="1"/>
</dbReference>
<dbReference type="OrthoDB" id="1189385at2"/>
<accession>A0A162CRI9</accession>
<comment type="caution">
    <text evidence="2">The sequence shown here is derived from an EMBL/GenBank/DDBJ whole genome shotgun (WGS) entry which is preliminary data.</text>
</comment>
<evidence type="ECO:0000256" key="1">
    <source>
        <dbReference type="SAM" id="Phobius"/>
    </source>
</evidence>
<name>A0A162CRI9_9FLAO</name>
<protein>
    <submittedName>
        <fullName evidence="2">Uncharacterized protein</fullName>
    </submittedName>
</protein>
<dbReference type="RefSeq" id="WP_066312875.1">
    <property type="nucleotide sequence ID" value="NZ_LQRT01000007.1"/>
</dbReference>
<dbReference type="InterPro" id="IPR019587">
    <property type="entry name" value="Polyketide_cyclase/dehydratase"/>
</dbReference>
<feature type="transmembrane region" description="Helical" evidence="1">
    <location>
        <begin position="6"/>
        <end position="26"/>
    </location>
</feature>
<feature type="transmembrane region" description="Helical" evidence="1">
    <location>
        <begin position="99"/>
        <end position="119"/>
    </location>
</feature>
<keyword evidence="3" id="KW-1185">Reference proteome</keyword>
<keyword evidence="1" id="KW-1133">Transmembrane helix</keyword>
<dbReference type="STRING" id="1642818.AWE51_23355"/>
<keyword evidence="1" id="KW-0472">Membrane</keyword>
<organism evidence="2 3">
    <name type="scientific">Aquimarina aggregata</name>
    <dbReference type="NCBI Taxonomy" id="1642818"/>
    <lineage>
        <taxon>Bacteria</taxon>
        <taxon>Pseudomonadati</taxon>
        <taxon>Bacteroidota</taxon>
        <taxon>Flavobacteriia</taxon>
        <taxon>Flavobacteriales</taxon>
        <taxon>Flavobacteriaceae</taxon>
        <taxon>Aquimarina</taxon>
    </lineage>
</organism>
<proteinExistence type="predicted"/>
<dbReference type="Pfam" id="PF10604">
    <property type="entry name" value="Polyketide_cyc2"/>
    <property type="match status" value="1"/>
</dbReference>
<reference evidence="2 3" key="1">
    <citation type="submission" date="2016-01" db="EMBL/GenBank/DDBJ databases">
        <title>The draft genome sequence of Aquimarina sp. RZW4-3-2.</title>
        <authorList>
            <person name="Wang Y."/>
        </authorList>
    </citation>
    <scope>NUCLEOTIDE SEQUENCE [LARGE SCALE GENOMIC DNA]</scope>
    <source>
        <strain evidence="2 3">RZW4-3-2</strain>
    </source>
</reference>
<dbReference type="Proteomes" id="UP000076715">
    <property type="component" value="Unassembled WGS sequence"/>
</dbReference>
<sequence>MNILQIALIGNGIFSMSTGFFLLFFRNRVARWFGQEKSLVFLIIGLGLLYFSFSIFMQLKNLKLDELFYIIIQDFVWVIASTLILFIKPFNISPIGHKIIGIVAFVVCVFGVGQSIGLAQTDSIKNQNIKQLTFERIINTSKQNTWKAISDVSNYHKVAPNIDSVVIISGHGKGMVRSCSHKTDSWTEVATLWEEGEQYSFQVNTDAEDYPYPLKYLKGNWKVKEYSKNKTKITMTFNFTYKKKIYNLLIHPFMKKKFNKICEELLDNWQKELENK</sequence>